<dbReference type="EMBL" id="SRXU01000002">
    <property type="protein sequence ID" value="TGX44371.1"/>
    <property type="molecule type" value="Genomic_DNA"/>
</dbReference>
<sequence length="83" mass="9331">MSRYFIHLYNGTGETRDEQGSEVADLAAAEMLAVDGVRSILSEEVRRGTLDLRGRAEIADQDGRVVQTVRFSETVRICEEKKE</sequence>
<keyword evidence="3" id="KW-1185">Reference proteome</keyword>
<reference evidence="2 3" key="1">
    <citation type="submission" date="2019-04" db="EMBL/GenBank/DDBJ databases">
        <title>Sphingomonas psychrotolerans sp. nov., isolated from soil in the Tianshan Mountains, Xinjiang, China.</title>
        <authorList>
            <person name="Luo Y."/>
            <person name="Sheng H."/>
        </authorList>
    </citation>
    <scope>NUCLEOTIDE SEQUENCE [LARGE SCALE GENOMIC DNA]</scope>
    <source>
        <strain evidence="2 3">KIS18-15</strain>
    </source>
</reference>
<name>A0A4S1WM75_9SPHN</name>
<evidence type="ECO:0000313" key="3">
    <source>
        <dbReference type="Proteomes" id="UP000309848"/>
    </source>
</evidence>
<evidence type="ECO:0000313" key="2">
    <source>
        <dbReference type="EMBL" id="TGX44371.1"/>
    </source>
</evidence>
<gene>
    <name evidence="2" type="ORF">E5A74_06120</name>
</gene>
<proteinExistence type="predicted"/>
<dbReference type="Pfam" id="PF21834">
    <property type="entry name" value="DUF6894"/>
    <property type="match status" value="1"/>
</dbReference>
<dbReference type="Proteomes" id="UP000309848">
    <property type="component" value="Unassembled WGS sequence"/>
</dbReference>
<dbReference type="OrthoDB" id="7476020at2"/>
<protein>
    <recommendedName>
        <fullName evidence="1">DUF6894 domain-containing protein</fullName>
    </recommendedName>
</protein>
<evidence type="ECO:0000259" key="1">
    <source>
        <dbReference type="Pfam" id="PF21834"/>
    </source>
</evidence>
<feature type="domain" description="DUF6894" evidence="1">
    <location>
        <begin position="3"/>
        <end position="72"/>
    </location>
</feature>
<dbReference type="RefSeq" id="WP_135983385.1">
    <property type="nucleotide sequence ID" value="NZ_JAASQM010000002.1"/>
</dbReference>
<organism evidence="2 3">
    <name type="scientific">Sphingomonas naasensis</name>
    <dbReference type="NCBI Taxonomy" id="1344951"/>
    <lineage>
        <taxon>Bacteria</taxon>
        <taxon>Pseudomonadati</taxon>
        <taxon>Pseudomonadota</taxon>
        <taxon>Alphaproteobacteria</taxon>
        <taxon>Sphingomonadales</taxon>
        <taxon>Sphingomonadaceae</taxon>
        <taxon>Sphingomonas</taxon>
    </lineage>
</organism>
<accession>A0A4S1WM75</accession>
<dbReference type="AlphaFoldDB" id="A0A4S1WM75"/>
<dbReference type="InterPro" id="IPR054189">
    <property type="entry name" value="DUF6894"/>
</dbReference>
<comment type="caution">
    <text evidence="2">The sequence shown here is derived from an EMBL/GenBank/DDBJ whole genome shotgun (WGS) entry which is preliminary data.</text>
</comment>